<sequence>MRLGWLSSCSLSQMLCRKTHMKQGPPFSHISTSMTPTWHHSPPYISFSPSRMFCRVQNLAGSVLYTALIFVMLPLMSALMGLNTGDPRQSKKGGRWDTTSRKGPVSTCLSEGSGFNRCSASSTSSGSRLAVMPLSNQIFLFLPQHTPNLLWTDHPNPADP</sequence>
<feature type="transmembrane region" description="Helical" evidence="2">
    <location>
        <begin position="59"/>
        <end position="82"/>
    </location>
</feature>
<name>L5M5S1_MYODS</name>
<accession>L5M5S1</accession>
<protein>
    <submittedName>
        <fullName evidence="3">Uncharacterized protein</fullName>
    </submittedName>
</protein>
<dbReference type="Proteomes" id="UP000010556">
    <property type="component" value="Unassembled WGS sequence"/>
</dbReference>
<evidence type="ECO:0000313" key="4">
    <source>
        <dbReference type="Proteomes" id="UP000010556"/>
    </source>
</evidence>
<keyword evidence="2" id="KW-1133">Transmembrane helix</keyword>
<dbReference type="EMBL" id="KB103923">
    <property type="protein sequence ID" value="ELK33731.1"/>
    <property type="molecule type" value="Genomic_DNA"/>
</dbReference>
<evidence type="ECO:0000313" key="3">
    <source>
        <dbReference type="EMBL" id="ELK33731.1"/>
    </source>
</evidence>
<proteinExistence type="predicted"/>
<organism evidence="3 4">
    <name type="scientific">Myotis davidii</name>
    <name type="common">David's myotis</name>
    <dbReference type="NCBI Taxonomy" id="225400"/>
    <lineage>
        <taxon>Eukaryota</taxon>
        <taxon>Metazoa</taxon>
        <taxon>Chordata</taxon>
        <taxon>Craniata</taxon>
        <taxon>Vertebrata</taxon>
        <taxon>Euteleostomi</taxon>
        <taxon>Mammalia</taxon>
        <taxon>Eutheria</taxon>
        <taxon>Laurasiatheria</taxon>
        <taxon>Chiroptera</taxon>
        <taxon>Yangochiroptera</taxon>
        <taxon>Vespertilionidae</taxon>
        <taxon>Myotis</taxon>
    </lineage>
</organism>
<feature type="region of interest" description="Disordered" evidence="1">
    <location>
        <begin position="86"/>
        <end position="107"/>
    </location>
</feature>
<keyword evidence="2" id="KW-0812">Transmembrane</keyword>
<evidence type="ECO:0000256" key="1">
    <source>
        <dbReference type="SAM" id="MobiDB-lite"/>
    </source>
</evidence>
<evidence type="ECO:0000256" key="2">
    <source>
        <dbReference type="SAM" id="Phobius"/>
    </source>
</evidence>
<keyword evidence="4" id="KW-1185">Reference proteome</keyword>
<gene>
    <name evidence="3" type="ORF">MDA_GLEAN10011573</name>
</gene>
<reference evidence="4" key="1">
    <citation type="journal article" date="2013" name="Science">
        <title>Comparative analysis of bat genomes provides insight into the evolution of flight and immunity.</title>
        <authorList>
            <person name="Zhang G."/>
            <person name="Cowled C."/>
            <person name="Shi Z."/>
            <person name="Huang Z."/>
            <person name="Bishop-Lilly K.A."/>
            <person name="Fang X."/>
            <person name="Wynne J.W."/>
            <person name="Xiong Z."/>
            <person name="Baker M.L."/>
            <person name="Zhao W."/>
            <person name="Tachedjian M."/>
            <person name="Zhu Y."/>
            <person name="Zhou P."/>
            <person name="Jiang X."/>
            <person name="Ng J."/>
            <person name="Yang L."/>
            <person name="Wu L."/>
            <person name="Xiao J."/>
            <person name="Feng Y."/>
            <person name="Chen Y."/>
            <person name="Sun X."/>
            <person name="Zhang Y."/>
            <person name="Marsh G.A."/>
            <person name="Crameri G."/>
            <person name="Broder C.C."/>
            <person name="Frey K.G."/>
            <person name="Wang L.F."/>
            <person name="Wang J."/>
        </authorList>
    </citation>
    <scope>NUCLEOTIDE SEQUENCE [LARGE SCALE GENOMIC DNA]</scope>
</reference>
<keyword evidence="2" id="KW-0472">Membrane</keyword>
<dbReference type="AlphaFoldDB" id="L5M5S1"/>